<comment type="caution">
    <text evidence="1">The sequence shown here is derived from an EMBL/GenBank/DDBJ whole genome shotgun (WGS) entry which is preliminary data.</text>
</comment>
<reference evidence="1 2" key="1">
    <citation type="submission" date="2018-02" db="EMBL/GenBank/DDBJ databases">
        <authorList>
            <person name="Cohen D.B."/>
            <person name="Kent A.D."/>
        </authorList>
    </citation>
    <scope>NUCLEOTIDE SEQUENCE [LARGE SCALE GENOMIC DNA]</scope>
    <source>
        <strain evidence="1 2">ULC007</strain>
    </source>
</reference>
<dbReference type="AlphaFoldDB" id="A0A2T1D1U0"/>
<dbReference type="EMBL" id="PVWG01000091">
    <property type="protein sequence ID" value="PSB14401.1"/>
    <property type="molecule type" value="Genomic_DNA"/>
</dbReference>
<sequence>MRQHHLNLATDDIEFDGTLRELQSMYEPEAEGTTPHAQLALPGKAAYLLKVQQEAMQACGDIGWALIEYVSGQGAQHCEKDGWISSEKLRANWGKKFGLNTEHMKSLLSALVNIQVGEWRDSSLKEWRLILTL</sequence>
<name>A0A2T1D1U0_9CYAN</name>
<evidence type="ECO:0000313" key="2">
    <source>
        <dbReference type="Proteomes" id="UP000238634"/>
    </source>
</evidence>
<proteinExistence type="predicted"/>
<protein>
    <submittedName>
        <fullName evidence="1">Uncharacterized protein</fullName>
    </submittedName>
</protein>
<evidence type="ECO:0000313" key="1">
    <source>
        <dbReference type="EMBL" id="PSB14401.1"/>
    </source>
</evidence>
<dbReference type="Proteomes" id="UP000238634">
    <property type="component" value="Unassembled WGS sequence"/>
</dbReference>
<reference evidence="1 2" key="2">
    <citation type="submission" date="2018-03" db="EMBL/GenBank/DDBJ databases">
        <title>The ancient ancestry and fast evolution of plastids.</title>
        <authorList>
            <person name="Moore K.R."/>
            <person name="Magnabosco C."/>
            <person name="Momper L."/>
            <person name="Gold D.A."/>
            <person name="Bosak T."/>
            <person name="Fournier G.P."/>
        </authorList>
    </citation>
    <scope>NUCLEOTIDE SEQUENCE [LARGE SCALE GENOMIC DNA]</scope>
    <source>
        <strain evidence="1 2">ULC007</strain>
    </source>
</reference>
<accession>A0A2T1D1U0</accession>
<dbReference type="STRING" id="1920490.GCA_001895925_03637"/>
<gene>
    <name evidence="1" type="ORF">C7B65_26500</name>
</gene>
<organism evidence="1 2">
    <name type="scientific">Phormidesmis priestleyi ULC007</name>
    <dbReference type="NCBI Taxonomy" id="1920490"/>
    <lineage>
        <taxon>Bacteria</taxon>
        <taxon>Bacillati</taxon>
        <taxon>Cyanobacteriota</taxon>
        <taxon>Cyanophyceae</taxon>
        <taxon>Leptolyngbyales</taxon>
        <taxon>Leptolyngbyaceae</taxon>
        <taxon>Phormidesmis</taxon>
    </lineage>
</organism>
<keyword evidence="2" id="KW-1185">Reference proteome</keyword>